<dbReference type="InterPro" id="IPR046341">
    <property type="entry name" value="SET_dom_sf"/>
</dbReference>
<proteinExistence type="predicted"/>
<evidence type="ECO:0000313" key="2">
    <source>
        <dbReference type="EMBL" id="KAH0562455.1"/>
    </source>
</evidence>
<comment type="caution">
    <text evidence="2">The sequence shown here is derived from an EMBL/GenBank/DDBJ whole genome shotgun (WGS) entry which is preliminary data.</text>
</comment>
<name>A0A9P8RRC1_9PEZI</name>
<feature type="compositionally biased region" description="Polar residues" evidence="1">
    <location>
        <begin position="212"/>
        <end position="221"/>
    </location>
</feature>
<protein>
    <recommendedName>
        <fullName evidence="4">SET domain-containing protein</fullName>
    </recommendedName>
</protein>
<feature type="region of interest" description="Disordered" evidence="1">
    <location>
        <begin position="170"/>
        <end position="291"/>
    </location>
</feature>
<evidence type="ECO:0000256" key="1">
    <source>
        <dbReference type="SAM" id="MobiDB-lite"/>
    </source>
</evidence>
<feature type="compositionally biased region" description="Gly residues" evidence="1">
    <location>
        <begin position="189"/>
        <end position="199"/>
    </location>
</feature>
<feature type="compositionally biased region" description="Gly residues" evidence="1">
    <location>
        <begin position="266"/>
        <end position="275"/>
    </location>
</feature>
<dbReference type="PANTHER" id="PTHR12350:SF19">
    <property type="entry name" value="SET DOMAIN-CONTAINING PROTEIN"/>
    <property type="match status" value="1"/>
</dbReference>
<dbReference type="Proteomes" id="UP000750711">
    <property type="component" value="Unassembled WGS sequence"/>
</dbReference>
<dbReference type="Gene3D" id="2.170.270.10">
    <property type="entry name" value="SET domain"/>
    <property type="match status" value="1"/>
</dbReference>
<dbReference type="EMBL" id="JAGHQM010000348">
    <property type="protein sequence ID" value="KAH0562455.1"/>
    <property type="molecule type" value="Genomic_DNA"/>
</dbReference>
<organism evidence="2 3">
    <name type="scientific">Trichoglossum hirsutum</name>
    <dbReference type="NCBI Taxonomy" id="265104"/>
    <lineage>
        <taxon>Eukaryota</taxon>
        <taxon>Fungi</taxon>
        <taxon>Dikarya</taxon>
        <taxon>Ascomycota</taxon>
        <taxon>Pezizomycotina</taxon>
        <taxon>Geoglossomycetes</taxon>
        <taxon>Geoglossales</taxon>
        <taxon>Geoglossaceae</taxon>
        <taxon>Trichoglossum</taxon>
    </lineage>
</organism>
<reference evidence="2" key="1">
    <citation type="submission" date="2021-03" db="EMBL/GenBank/DDBJ databases">
        <title>Comparative genomics and phylogenomic investigation of the class Geoglossomycetes provide insights into ecological specialization and systematics.</title>
        <authorList>
            <person name="Melie T."/>
            <person name="Pirro S."/>
            <person name="Miller A.N."/>
            <person name="Quandt A."/>
        </authorList>
    </citation>
    <scope>NUCLEOTIDE SEQUENCE</scope>
    <source>
        <strain evidence="2">CAQ_001_2017</strain>
    </source>
</reference>
<dbReference type="SUPFAM" id="SSF82199">
    <property type="entry name" value="SET domain"/>
    <property type="match status" value="1"/>
</dbReference>
<dbReference type="InterPro" id="IPR053201">
    <property type="entry name" value="Flavunoidine_N-MTase"/>
</dbReference>
<sequence length="291" mass="30572">MAPVIPHWAQPSHPALIKVVLRPKAFTSGAVSLVTLPAGSLFSRIESATLASKAYSSVQISREEHIELNSDLIYCNHSCEPSLEFDMTKFEVRVARGRDLKVGDALTFFYPSSEWDMAQPFRCECGAGEGKCRVWIAGAGQMGRKALDGYWLNEHIEALLVEKETGVAGNGNKQGANNGEGHTLNGKSGKCGEGNGVGHRVGQVWDGDRWTLNRTSHSGPTSRELGGEMSGDTVYTVNKKSGASSRELGGEMGGDTESGKAPPGKKLGGSAGGDGAVAPSPTPGATSLLDG</sequence>
<feature type="compositionally biased region" description="Polar residues" evidence="1">
    <location>
        <begin position="233"/>
        <end position="244"/>
    </location>
</feature>
<gene>
    <name evidence="2" type="ORF">GP486_002858</name>
</gene>
<feature type="compositionally biased region" description="Low complexity" evidence="1">
    <location>
        <begin position="170"/>
        <end position="181"/>
    </location>
</feature>
<keyword evidence="3" id="KW-1185">Reference proteome</keyword>
<evidence type="ECO:0000313" key="3">
    <source>
        <dbReference type="Proteomes" id="UP000750711"/>
    </source>
</evidence>
<evidence type="ECO:0008006" key="4">
    <source>
        <dbReference type="Google" id="ProtNLM"/>
    </source>
</evidence>
<accession>A0A9P8RRC1</accession>
<dbReference type="PANTHER" id="PTHR12350">
    <property type="entry name" value="HISTONE-LYSINE N-METHYLTRANSFERASE-RELATED"/>
    <property type="match status" value="1"/>
</dbReference>
<dbReference type="AlphaFoldDB" id="A0A9P8RRC1"/>